<dbReference type="EMBL" id="CM007390">
    <property type="protein sequence ID" value="ONK56088.1"/>
    <property type="molecule type" value="Genomic_DNA"/>
</dbReference>
<dbReference type="Gramene" id="ONK56088">
    <property type="protein sequence ID" value="ONK56088"/>
    <property type="gene ID" value="A4U43_C10F4010"/>
</dbReference>
<evidence type="ECO:0000313" key="2">
    <source>
        <dbReference type="EMBL" id="ONK56088.1"/>
    </source>
</evidence>
<gene>
    <name evidence="2" type="ORF">A4U43_C10F4010</name>
</gene>
<name>A0A5P1E0S7_ASPOF</name>
<accession>A0A5P1E0S7</accession>
<organism evidence="2 3">
    <name type="scientific">Asparagus officinalis</name>
    <name type="common">Garden asparagus</name>
    <dbReference type="NCBI Taxonomy" id="4686"/>
    <lineage>
        <taxon>Eukaryota</taxon>
        <taxon>Viridiplantae</taxon>
        <taxon>Streptophyta</taxon>
        <taxon>Embryophyta</taxon>
        <taxon>Tracheophyta</taxon>
        <taxon>Spermatophyta</taxon>
        <taxon>Magnoliopsida</taxon>
        <taxon>Liliopsida</taxon>
        <taxon>Asparagales</taxon>
        <taxon>Asparagaceae</taxon>
        <taxon>Asparagoideae</taxon>
        <taxon>Asparagus</taxon>
    </lineage>
</organism>
<proteinExistence type="predicted"/>
<sequence length="123" mass="14123">MSKSLKTGIVSEFVVRISIVPTYASPTQGSTIQQEDYYSTFHKTPKRRFSKAQWDEFTRESTREALAEWASTPEFTKWIADNAHRVQVEPDRNSDDSTESSSNSSDETVVENGSRLSLFNWRH</sequence>
<dbReference type="AlphaFoldDB" id="A0A5P1E0S7"/>
<evidence type="ECO:0000256" key="1">
    <source>
        <dbReference type="SAM" id="MobiDB-lite"/>
    </source>
</evidence>
<dbReference type="OMA" id="WIADNAH"/>
<dbReference type="PANTHER" id="PTHR31587">
    <property type="entry name" value="TRANSMEMBRANE PROTEIN (DUF2215)"/>
    <property type="match status" value="1"/>
</dbReference>
<evidence type="ECO:0000313" key="3">
    <source>
        <dbReference type="Proteomes" id="UP000243459"/>
    </source>
</evidence>
<dbReference type="Proteomes" id="UP000243459">
    <property type="component" value="Chromosome 10"/>
</dbReference>
<feature type="compositionally biased region" description="Basic and acidic residues" evidence="1">
    <location>
        <begin position="84"/>
        <end position="95"/>
    </location>
</feature>
<keyword evidence="3" id="KW-1185">Reference proteome</keyword>
<feature type="compositionally biased region" description="Low complexity" evidence="1">
    <location>
        <begin position="99"/>
        <end position="112"/>
    </location>
</feature>
<feature type="region of interest" description="Disordered" evidence="1">
    <location>
        <begin position="84"/>
        <end position="112"/>
    </location>
</feature>
<protein>
    <submittedName>
        <fullName evidence="2">Uncharacterized protein</fullName>
    </submittedName>
</protein>
<dbReference type="PANTHER" id="PTHR31587:SF3">
    <property type="entry name" value="EXPRESSED PROTEIN"/>
    <property type="match status" value="1"/>
</dbReference>
<reference evidence="3" key="1">
    <citation type="journal article" date="2017" name="Nat. Commun.">
        <title>The asparagus genome sheds light on the origin and evolution of a young Y chromosome.</title>
        <authorList>
            <person name="Harkess A."/>
            <person name="Zhou J."/>
            <person name="Xu C."/>
            <person name="Bowers J.E."/>
            <person name="Van der Hulst R."/>
            <person name="Ayyampalayam S."/>
            <person name="Mercati F."/>
            <person name="Riccardi P."/>
            <person name="McKain M.R."/>
            <person name="Kakrana A."/>
            <person name="Tang H."/>
            <person name="Ray J."/>
            <person name="Groenendijk J."/>
            <person name="Arikit S."/>
            <person name="Mathioni S.M."/>
            <person name="Nakano M."/>
            <person name="Shan H."/>
            <person name="Telgmann-Rauber A."/>
            <person name="Kanno A."/>
            <person name="Yue Z."/>
            <person name="Chen H."/>
            <person name="Li W."/>
            <person name="Chen Y."/>
            <person name="Xu X."/>
            <person name="Zhang Y."/>
            <person name="Luo S."/>
            <person name="Chen H."/>
            <person name="Gao J."/>
            <person name="Mao Z."/>
            <person name="Pires J.C."/>
            <person name="Luo M."/>
            <person name="Kudrna D."/>
            <person name="Wing R.A."/>
            <person name="Meyers B.C."/>
            <person name="Yi K."/>
            <person name="Kong H."/>
            <person name="Lavrijsen P."/>
            <person name="Sunseri F."/>
            <person name="Falavigna A."/>
            <person name="Ye Y."/>
            <person name="Leebens-Mack J.H."/>
            <person name="Chen G."/>
        </authorList>
    </citation>
    <scope>NUCLEOTIDE SEQUENCE [LARGE SCALE GENOMIC DNA]</scope>
    <source>
        <strain evidence="3">cv. DH0086</strain>
    </source>
</reference>